<comment type="caution">
    <text evidence="1">The sequence shown here is derived from an EMBL/GenBank/DDBJ whole genome shotgun (WGS) entry which is preliminary data.</text>
</comment>
<dbReference type="Proteomes" id="UP001642464">
    <property type="component" value="Unassembled WGS sequence"/>
</dbReference>
<proteinExistence type="predicted"/>
<reference evidence="1 2" key="1">
    <citation type="submission" date="2024-02" db="EMBL/GenBank/DDBJ databases">
        <authorList>
            <person name="Chen Y."/>
            <person name="Shah S."/>
            <person name="Dougan E. K."/>
            <person name="Thang M."/>
            <person name="Chan C."/>
        </authorList>
    </citation>
    <scope>NUCLEOTIDE SEQUENCE [LARGE SCALE GENOMIC DNA]</scope>
</reference>
<organism evidence="1 2">
    <name type="scientific">Durusdinium trenchii</name>
    <dbReference type="NCBI Taxonomy" id="1381693"/>
    <lineage>
        <taxon>Eukaryota</taxon>
        <taxon>Sar</taxon>
        <taxon>Alveolata</taxon>
        <taxon>Dinophyceae</taxon>
        <taxon>Suessiales</taxon>
        <taxon>Symbiodiniaceae</taxon>
        <taxon>Durusdinium</taxon>
    </lineage>
</organism>
<evidence type="ECO:0000313" key="2">
    <source>
        <dbReference type="Proteomes" id="UP001642464"/>
    </source>
</evidence>
<gene>
    <name evidence="1" type="ORF">SCF082_LOCUS16914</name>
</gene>
<dbReference type="EMBL" id="CAXAMM010011112">
    <property type="protein sequence ID" value="CAK9025079.1"/>
    <property type="molecule type" value="Genomic_DNA"/>
</dbReference>
<name>A0ABP0KE49_9DINO</name>
<protein>
    <submittedName>
        <fullName evidence="1">Uncharacterized protein</fullName>
    </submittedName>
</protein>
<evidence type="ECO:0000313" key="1">
    <source>
        <dbReference type="EMBL" id="CAK9025079.1"/>
    </source>
</evidence>
<sequence length="75" mass="8150">MASGSFTEKRPPQPVVRWNGRWAKCLDGRIFILAASIVDVELIVSGAEQLPFAMKELSQQVQEGLPPSIALTLGV</sequence>
<keyword evidence="2" id="KW-1185">Reference proteome</keyword>
<accession>A0ABP0KE49</accession>